<keyword evidence="4" id="KW-1185">Reference proteome</keyword>
<dbReference type="RefSeq" id="WP_343912995.1">
    <property type="nucleotide sequence ID" value="NZ_BAAAGE010000003.1"/>
</dbReference>
<gene>
    <name evidence="3" type="ORF">GCM10009430_28680</name>
</gene>
<comment type="caution">
    <text evidence="3">The sequence shown here is derived from an EMBL/GenBank/DDBJ whole genome shotgun (WGS) entry which is preliminary data.</text>
</comment>
<evidence type="ECO:0008006" key="5">
    <source>
        <dbReference type="Google" id="ProtNLM"/>
    </source>
</evidence>
<proteinExistence type="predicted"/>
<feature type="compositionally biased region" description="Basic and acidic residues" evidence="1">
    <location>
        <begin position="118"/>
        <end position="157"/>
    </location>
</feature>
<protein>
    <recommendedName>
        <fullName evidence="5">Outer membrane transport energization protein TonB</fullName>
    </recommendedName>
</protein>
<feature type="compositionally biased region" description="Low complexity" evidence="1">
    <location>
        <begin position="187"/>
        <end position="202"/>
    </location>
</feature>
<sequence length="300" mass="32060">MLKLDTKHKKKSFVITTILHVLIILLLFYLGLSNIDPDPEGGIAVNFGTTLTGSGNVQPTEAIKSSPKQTTPESTPVDPSEPEPETPEITEEVVTQDVDDAPVVEEKPKKEPKKKVEKPKEKPKDKPSEEKPIDKPVKKPVEKVEEKKPDPKPDKSTLDILDSFANGPKSDGKAKGGEGDDGKPGDKGNPNGNPYATSYYGQPGPGGTGGVGYGLNGRGRPTNSKVVQKCNEAGRVVVKIVVNRQGRVIQAIPGVKGTTNSAQCLLDPAKKTALTFKWKADPKAPAKQIGFVEVTFGLGE</sequence>
<evidence type="ECO:0000313" key="4">
    <source>
        <dbReference type="Proteomes" id="UP001501758"/>
    </source>
</evidence>
<evidence type="ECO:0000256" key="2">
    <source>
        <dbReference type="SAM" id="Phobius"/>
    </source>
</evidence>
<evidence type="ECO:0000256" key="1">
    <source>
        <dbReference type="SAM" id="MobiDB-lite"/>
    </source>
</evidence>
<feature type="region of interest" description="Disordered" evidence="1">
    <location>
        <begin position="53"/>
        <end position="214"/>
    </location>
</feature>
<reference evidence="4" key="1">
    <citation type="journal article" date="2019" name="Int. J. Syst. Evol. Microbiol.">
        <title>The Global Catalogue of Microorganisms (GCM) 10K type strain sequencing project: providing services to taxonomists for standard genome sequencing and annotation.</title>
        <authorList>
            <consortium name="The Broad Institute Genomics Platform"/>
            <consortium name="The Broad Institute Genome Sequencing Center for Infectious Disease"/>
            <person name="Wu L."/>
            <person name="Ma J."/>
        </authorList>
    </citation>
    <scope>NUCLEOTIDE SEQUENCE [LARGE SCALE GENOMIC DNA]</scope>
    <source>
        <strain evidence="4">JCM 15974</strain>
    </source>
</reference>
<dbReference type="EMBL" id="BAAAGE010000003">
    <property type="protein sequence ID" value="GAA0724368.1"/>
    <property type="molecule type" value="Genomic_DNA"/>
</dbReference>
<feature type="compositionally biased region" description="Gly residues" evidence="1">
    <location>
        <begin position="203"/>
        <end position="214"/>
    </location>
</feature>
<accession>A0ABP3U6N3</accession>
<feature type="compositionally biased region" description="Acidic residues" evidence="1">
    <location>
        <begin position="80"/>
        <end position="91"/>
    </location>
</feature>
<feature type="transmembrane region" description="Helical" evidence="2">
    <location>
        <begin position="12"/>
        <end position="32"/>
    </location>
</feature>
<dbReference type="Proteomes" id="UP001501758">
    <property type="component" value="Unassembled WGS sequence"/>
</dbReference>
<keyword evidence="2" id="KW-0812">Transmembrane</keyword>
<keyword evidence="2" id="KW-0472">Membrane</keyword>
<name>A0ABP3U6N3_9FLAO</name>
<keyword evidence="2" id="KW-1133">Transmembrane helix</keyword>
<feature type="compositionally biased region" description="Basic and acidic residues" evidence="1">
    <location>
        <begin position="170"/>
        <end position="186"/>
    </location>
</feature>
<organism evidence="3 4">
    <name type="scientific">Aquimarina litoralis</name>
    <dbReference type="NCBI Taxonomy" id="584605"/>
    <lineage>
        <taxon>Bacteria</taxon>
        <taxon>Pseudomonadati</taxon>
        <taxon>Bacteroidota</taxon>
        <taxon>Flavobacteriia</taxon>
        <taxon>Flavobacteriales</taxon>
        <taxon>Flavobacteriaceae</taxon>
        <taxon>Aquimarina</taxon>
    </lineage>
</organism>
<evidence type="ECO:0000313" key="3">
    <source>
        <dbReference type="EMBL" id="GAA0724368.1"/>
    </source>
</evidence>